<comment type="similarity">
    <text evidence="5">Belongs to the YicC/YloC family.</text>
</comment>
<evidence type="ECO:0000313" key="11">
    <source>
        <dbReference type="Proteomes" id="UP000184204"/>
    </source>
</evidence>
<dbReference type="PANTHER" id="PTHR30636">
    <property type="entry name" value="UPF0701 PROTEIN YICC"/>
    <property type="match status" value="1"/>
</dbReference>
<evidence type="ECO:0000313" key="10">
    <source>
        <dbReference type="Proteomes" id="UP000068026"/>
    </source>
</evidence>
<evidence type="ECO:0000313" key="9">
    <source>
        <dbReference type="EMBL" id="SHF04276.1"/>
    </source>
</evidence>
<reference evidence="9" key="3">
    <citation type="submission" date="2016-11" db="EMBL/GenBank/DDBJ databases">
        <authorList>
            <person name="Varghese N."/>
            <person name="Submissions S."/>
        </authorList>
    </citation>
    <scope>NUCLEOTIDE SEQUENCE</scope>
    <source>
        <strain evidence="9">DSM 1682</strain>
    </source>
</reference>
<keyword evidence="4" id="KW-0378">Hydrolase</keyword>
<dbReference type="Proteomes" id="UP000068026">
    <property type="component" value="Chromosome"/>
</dbReference>
<feature type="domain" description="Endoribonuclease YicC-like N-terminal" evidence="6">
    <location>
        <begin position="5"/>
        <end position="160"/>
    </location>
</feature>
<keyword evidence="2" id="KW-0540">Nuclease</keyword>
<comment type="cofactor">
    <cofactor evidence="1">
        <name>a divalent metal cation</name>
        <dbReference type="ChEBI" id="CHEBI:60240"/>
    </cofactor>
</comment>
<dbReference type="Proteomes" id="UP000184204">
    <property type="component" value="Unassembled WGS sequence"/>
</dbReference>
<evidence type="ECO:0000256" key="3">
    <source>
        <dbReference type="ARBA" id="ARBA00022759"/>
    </source>
</evidence>
<reference evidence="11" key="4">
    <citation type="submission" date="2016-11" db="EMBL/GenBank/DDBJ databases">
        <authorList>
            <person name="Jaros S."/>
            <person name="Januszkiewicz K."/>
            <person name="Wedrychowicz H."/>
        </authorList>
    </citation>
    <scope>NUCLEOTIDE SEQUENCE [LARGE SCALE GENOMIC DNA]</scope>
    <source>
        <strain evidence="11">DSM 1682</strain>
    </source>
</reference>
<dbReference type="NCBIfam" id="TIGR00255">
    <property type="entry name" value="YicC/YloC family endoribonuclease"/>
    <property type="match status" value="1"/>
</dbReference>
<gene>
    <name evidence="8" type="ORF">CPRO_22940</name>
    <name evidence="9" type="ORF">SAMN02745151_02602</name>
</gene>
<evidence type="ECO:0000256" key="1">
    <source>
        <dbReference type="ARBA" id="ARBA00001968"/>
    </source>
</evidence>
<dbReference type="PANTHER" id="PTHR30636:SF3">
    <property type="entry name" value="UPF0701 PROTEIN YICC"/>
    <property type="match status" value="1"/>
</dbReference>
<protein>
    <submittedName>
        <fullName evidence="9">TIGR00255 family protein</fullName>
    </submittedName>
</protein>
<dbReference type="Pfam" id="PF08340">
    <property type="entry name" value="YicC-like_C"/>
    <property type="match status" value="1"/>
</dbReference>
<dbReference type="EMBL" id="FQUA01000014">
    <property type="protein sequence ID" value="SHF04276.1"/>
    <property type="molecule type" value="Genomic_DNA"/>
</dbReference>
<accession>A0A0X8VDC9</accession>
<dbReference type="EMBL" id="CP014223">
    <property type="protein sequence ID" value="AMJ41861.1"/>
    <property type="molecule type" value="Genomic_DNA"/>
</dbReference>
<dbReference type="InterPro" id="IPR013527">
    <property type="entry name" value="YicC-like_N"/>
</dbReference>
<sequence length="295" mass="33509">MGTNVRSMTGYGRGEHIAEDRKFTIELKSVNHRYNDISIKLPRSLASLEDKIKKHIMQQVFRGKTDVYVSFETFASDDVEVKLNEALAKAYYEKLKVLQDSIGFEGGNLLDLTAKFPDVITVEKPQKDESIIWDALLPALDEAVTRFASMRQTEGEALKKDILAKGKRIQTLVHEVKERSPLVVEEYREKLNNRLKDLLGGIDVDPQRIATEVAVFADRGCVDEEITRLESHLVQLADILERGGQVGRKLDFLVQEMNRESNTIASKANDIQIVQATIELKSEIEKIREQIQNLE</sequence>
<dbReference type="InterPro" id="IPR005229">
    <property type="entry name" value="YicC/YloC-like"/>
</dbReference>
<organism evidence="9 11">
    <name type="scientific">Anaerotignum propionicum DSM 1682</name>
    <dbReference type="NCBI Taxonomy" id="991789"/>
    <lineage>
        <taxon>Bacteria</taxon>
        <taxon>Bacillati</taxon>
        <taxon>Bacillota</taxon>
        <taxon>Clostridia</taxon>
        <taxon>Lachnospirales</taxon>
        <taxon>Anaerotignaceae</taxon>
        <taxon>Anaerotignum</taxon>
    </lineage>
</organism>
<evidence type="ECO:0000259" key="6">
    <source>
        <dbReference type="Pfam" id="PF03755"/>
    </source>
</evidence>
<proteinExistence type="inferred from homology"/>
<dbReference type="Pfam" id="PF03755">
    <property type="entry name" value="YicC-like_N"/>
    <property type="match status" value="1"/>
</dbReference>
<dbReference type="AlphaFoldDB" id="A0A0X8VDC9"/>
<reference evidence="8 10" key="1">
    <citation type="journal article" date="2016" name="Genome Announc.">
        <title>Complete Genome Sequence of the Amino Acid-Fermenting Clostridium propionicum X2 (DSM 1682).</title>
        <authorList>
            <person name="Poehlein A."/>
            <person name="Schlien K."/>
            <person name="Chowdhury N.P."/>
            <person name="Gottschalk G."/>
            <person name="Buckel W."/>
            <person name="Daniel R."/>
        </authorList>
    </citation>
    <scope>NUCLEOTIDE SEQUENCE [LARGE SCALE GENOMIC DNA]</scope>
    <source>
        <strain evidence="8 10">X2</strain>
    </source>
</reference>
<dbReference type="GO" id="GO:0016787">
    <property type="term" value="F:hydrolase activity"/>
    <property type="evidence" value="ECO:0007669"/>
    <property type="project" value="UniProtKB-KW"/>
</dbReference>
<dbReference type="KEGG" id="cpro:CPRO_22940"/>
<evidence type="ECO:0000256" key="5">
    <source>
        <dbReference type="ARBA" id="ARBA00035648"/>
    </source>
</evidence>
<feature type="domain" description="Endoribonuclease YicC-like C-terminal" evidence="7">
    <location>
        <begin position="176"/>
        <end position="295"/>
    </location>
</feature>
<dbReference type="InterPro" id="IPR013551">
    <property type="entry name" value="YicC-like_C"/>
</dbReference>
<dbReference type="RefSeq" id="WP_066051760.1">
    <property type="nucleotide sequence ID" value="NZ_CP014223.1"/>
</dbReference>
<evidence type="ECO:0000256" key="4">
    <source>
        <dbReference type="ARBA" id="ARBA00022801"/>
    </source>
</evidence>
<reference evidence="10" key="2">
    <citation type="submission" date="2016-01" db="EMBL/GenBank/DDBJ databases">
        <authorList>
            <person name="Poehlein A."/>
            <person name="Schlien K."/>
            <person name="Gottschalk G."/>
            <person name="Buckel W."/>
            <person name="Daniel R."/>
        </authorList>
    </citation>
    <scope>NUCLEOTIDE SEQUENCE [LARGE SCALE GENOMIC DNA]</scope>
    <source>
        <strain evidence="10">X2</strain>
    </source>
</reference>
<evidence type="ECO:0000256" key="2">
    <source>
        <dbReference type="ARBA" id="ARBA00022722"/>
    </source>
</evidence>
<name>A0A0X8VDC9_ANAPI</name>
<keyword evidence="10" id="KW-1185">Reference proteome</keyword>
<dbReference type="OrthoDB" id="9771229at2"/>
<evidence type="ECO:0000313" key="8">
    <source>
        <dbReference type="EMBL" id="AMJ41861.1"/>
    </source>
</evidence>
<dbReference type="GO" id="GO:0004521">
    <property type="term" value="F:RNA endonuclease activity"/>
    <property type="evidence" value="ECO:0007669"/>
    <property type="project" value="InterPro"/>
</dbReference>
<evidence type="ECO:0000259" key="7">
    <source>
        <dbReference type="Pfam" id="PF08340"/>
    </source>
</evidence>
<keyword evidence="3" id="KW-0255">Endonuclease</keyword>